<comment type="similarity">
    <text evidence="2">Belongs to the autoinducer-2 exporter (AI-2E) (TC 2.A.86) family.</text>
</comment>
<gene>
    <name evidence="7" type="ORF">RJ53_05785</name>
</gene>
<dbReference type="PANTHER" id="PTHR21716">
    <property type="entry name" value="TRANSMEMBRANE PROTEIN"/>
    <property type="match status" value="1"/>
</dbReference>
<comment type="caution">
    <text evidence="7">The sequence shown here is derived from an EMBL/GenBank/DDBJ whole genome shotgun (WGS) entry which is preliminary data.</text>
</comment>
<dbReference type="InterPro" id="IPR002549">
    <property type="entry name" value="AI-2E-like"/>
</dbReference>
<dbReference type="EMBL" id="JWHL01000007">
    <property type="protein sequence ID" value="MBR1369037.1"/>
    <property type="molecule type" value="Genomic_DNA"/>
</dbReference>
<feature type="transmembrane region" description="Helical" evidence="6">
    <location>
        <begin position="228"/>
        <end position="248"/>
    </location>
</feature>
<feature type="transmembrane region" description="Helical" evidence="6">
    <location>
        <begin position="103"/>
        <end position="128"/>
    </location>
</feature>
<keyword evidence="8" id="KW-1185">Reference proteome</keyword>
<dbReference type="PANTHER" id="PTHR21716:SF4">
    <property type="entry name" value="TRANSMEMBRANE PROTEIN 245"/>
    <property type="match status" value="1"/>
</dbReference>
<feature type="transmembrane region" description="Helical" evidence="6">
    <location>
        <begin position="162"/>
        <end position="185"/>
    </location>
</feature>
<evidence type="ECO:0000256" key="1">
    <source>
        <dbReference type="ARBA" id="ARBA00004141"/>
    </source>
</evidence>
<dbReference type="Pfam" id="PF01594">
    <property type="entry name" value="AI-2E_transport"/>
    <property type="match status" value="1"/>
</dbReference>
<sequence>MRVIVLALSLAIVLIPYQERLARRISPALSAILITVGVVFTLLVTVILTGTVLYQNMEYLISIISSMIEGFKGAFESDLFLSIPDLGFEEMTNTLLTTIRDTIFSYLMSVPGIGVELILFIGSLYLFVCKGQKIGDDISKGLYGRSRNNITIIWKRVSDTLYSIYIVHFSIAVITFFLALPFFWLLGYDHIIFYSVLCALFALVPFLGPFVILAFLALYALSMGDIRALLLILFIGYPVLSIATDLYLRPVLMGKRVEINPVVIFIGFFGGMAVMGIIGFILGPLLLSLIIGGYQIVINELHAATSQSEAPKA</sequence>
<keyword evidence="4 6" id="KW-1133">Transmembrane helix</keyword>
<comment type="subcellular location">
    <subcellularLocation>
        <location evidence="1">Membrane</location>
        <topology evidence="1">Multi-pass membrane protein</topology>
    </subcellularLocation>
</comment>
<protein>
    <recommendedName>
        <fullName evidence="9">AI-2E family transporter</fullName>
    </recommendedName>
</protein>
<dbReference type="Proteomes" id="UP000730161">
    <property type="component" value="Unassembled WGS sequence"/>
</dbReference>
<keyword evidence="3 6" id="KW-0812">Transmembrane</keyword>
<evidence type="ECO:0000256" key="2">
    <source>
        <dbReference type="ARBA" id="ARBA00009773"/>
    </source>
</evidence>
<feature type="transmembrane region" description="Helical" evidence="6">
    <location>
        <begin position="28"/>
        <end position="48"/>
    </location>
</feature>
<evidence type="ECO:0000313" key="8">
    <source>
        <dbReference type="Proteomes" id="UP000730161"/>
    </source>
</evidence>
<name>A0A8J7WAC8_9EURY</name>
<feature type="transmembrane region" description="Helical" evidence="6">
    <location>
        <begin position="191"/>
        <end position="221"/>
    </location>
</feature>
<feature type="transmembrane region" description="Helical" evidence="6">
    <location>
        <begin position="263"/>
        <end position="291"/>
    </location>
</feature>
<evidence type="ECO:0000256" key="6">
    <source>
        <dbReference type="SAM" id="Phobius"/>
    </source>
</evidence>
<accession>A0A8J7WAC8</accession>
<dbReference type="GO" id="GO:0016020">
    <property type="term" value="C:membrane"/>
    <property type="evidence" value="ECO:0007669"/>
    <property type="project" value="UniProtKB-SubCell"/>
</dbReference>
<reference evidence="7" key="1">
    <citation type="submission" date="2014-12" db="EMBL/GenBank/DDBJ databases">
        <authorList>
            <person name="Huang H.-H."/>
            <person name="Chen S.-C."/>
            <person name="Lai M.-C."/>
        </authorList>
    </citation>
    <scope>NUCLEOTIDE SEQUENCE</scope>
    <source>
        <strain evidence="7">K1F9705b</strain>
    </source>
</reference>
<dbReference type="AlphaFoldDB" id="A0A8J7WAC8"/>
<evidence type="ECO:0000256" key="4">
    <source>
        <dbReference type="ARBA" id="ARBA00022989"/>
    </source>
</evidence>
<organism evidence="7 8">
    <name type="scientific">Methanocalculus chunghsingensis</name>
    <dbReference type="NCBI Taxonomy" id="156457"/>
    <lineage>
        <taxon>Archaea</taxon>
        <taxon>Methanobacteriati</taxon>
        <taxon>Methanobacteriota</taxon>
        <taxon>Stenosarchaea group</taxon>
        <taxon>Methanomicrobia</taxon>
        <taxon>Methanomicrobiales</taxon>
        <taxon>Methanocalculaceae</taxon>
        <taxon>Methanocalculus</taxon>
    </lineage>
</organism>
<evidence type="ECO:0000256" key="3">
    <source>
        <dbReference type="ARBA" id="ARBA00022692"/>
    </source>
</evidence>
<evidence type="ECO:0000313" key="7">
    <source>
        <dbReference type="EMBL" id="MBR1369037.1"/>
    </source>
</evidence>
<evidence type="ECO:0000256" key="5">
    <source>
        <dbReference type="ARBA" id="ARBA00023136"/>
    </source>
</evidence>
<keyword evidence="5 6" id="KW-0472">Membrane</keyword>
<evidence type="ECO:0008006" key="9">
    <source>
        <dbReference type="Google" id="ProtNLM"/>
    </source>
</evidence>
<proteinExistence type="inferred from homology"/>